<feature type="non-terminal residue" evidence="2">
    <location>
        <position position="239"/>
    </location>
</feature>
<proteinExistence type="predicted"/>
<dbReference type="AlphaFoldDB" id="A0AAD7AC19"/>
<sequence length="239" mass="26557">MIQQTSAIIASPPEGFFLHPWILQAQLLRRIRQNHKALELIRAAVAVGCQKYWTDNDKVFNLQLYFLLAELATTWGLVGQPKRALKAAEQAVVTCRKDVGEAQKCVLIHALTTLSNCLAAVWRNNEALTIAQEAVSLYAQNAPHMWGNFLFTIRKQELGGNAFLALSLRLSTSGKAEQAWSNAEEATKLYRELVALAPRHLPILATSLRNLATLLWEAGRRDEALAACEEAVNLMRKAA</sequence>
<dbReference type="Pfam" id="PF12862">
    <property type="entry name" value="ANAPC5"/>
    <property type="match status" value="1"/>
</dbReference>
<protein>
    <recommendedName>
        <fullName evidence="1">Anaphase-promoting complex subunit 5 domain-containing protein</fullName>
    </recommendedName>
</protein>
<accession>A0AAD7AC19</accession>
<reference evidence="2" key="1">
    <citation type="submission" date="2023-03" db="EMBL/GenBank/DDBJ databases">
        <title>Massive genome expansion in bonnet fungi (Mycena s.s.) driven by repeated elements and novel gene families across ecological guilds.</title>
        <authorList>
            <consortium name="Lawrence Berkeley National Laboratory"/>
            <person name="Harder C.B."/>
            <person name="Miyauchi S."/>
            <person name="Viragh M."/>
            <person name="Kuo A."/>
            <person name="Thoen E."/>
            <person name="Andreopoulos B."/>
            <person name="Lu D."/>
            <person name="Skrede I."/>
            <person name="Drula E."/>
            <person name="Henrissat B."/>
            <person name="Morin E."/>
            <person name="Kohler A."/>
            <person name="Barry K."/>
            <person name="LaButti K."/>
            <person name="Morin E."/>
            <person name="Salamov A."/>
            <person name="Lipzen A."/>
            <person name="Mereny Z."/>
            <person name="Hegedus B."/>
            <person name="Baldrian P."/>
            <person name="Stursova M."/>
            <person name="Weitz H."/>
            <person name="Taylor A."/>
            <person name="Grigoriev I.V."/>
            <person name="Nagy L.G."/>
            <person name="Martin F."/>
            <person name="Kauserud H."/>
        </authorList>
    </citation>
    <scope>NUCLEOTIDE SEQUENCE</scope>
    <source>
        <strain evidence="2">CBHHK002</strain>
    </source>
</reference>
<evidence type="ECO:0000259" key="1">
    <source>
        <dbReference type="Pfam" id="PF12862"/>
    </source>
</evidence>
<dbReference type="Pfam" id="PF13374">
    <property type="entry name" value="TPR_10"/>
    <property type="match status" value="1"/>
</dbReference>
<name>A0AAD7AC19_9AGAR</name>
<evidence type="ECO:0000313" key="2">
    <source>
        <dbReference type="EMBL" id="KAJ7354536.1"/>
    </source>
</evidence>
<dbReference type="PANTHER" id="PTHR19959:SF119">
    <property type="entry name" value="FUNGAL LIPASE-LIKE DOMAIN-CONTAINING PROTEIN"/>
    <property type="match status" value="1"/>
</dbReference>
<dbReference type="Proteomes" id="UP001218218">
    <property type="component" value="Unassembled WGS sequence"/>
</dbReference>
<evidence type="ECO:0000313" key="3">
    <source>
        <dbReference type="Proteomes" id="UP001218218"/>
    </source>
</evidence>
<dbReference type="SUPFAM" id="SSF48452">
    <property type="entry name" value="TPR-like"/>
    <property type="match status" value="1"/>
</dbReference>
<keyword evidence="3" id="KW-1185">Reference proteome</keyword>
<dbReference type="PANTHER" id="PTHR19959">
    <property type="entry name" value="KINESIN LIGHT CHAIN"/>
    <property type="match status" value="1"/>
</dbReference>
<feature type="domain" description="Anaphase-promoting complex subunit 5" evidence="1">
    <location>
        <begin position="67"/>
        <end position="98"/>
    </location>
</feature>
<comment type="caution">
    <text evidence="2">The sequence shown here is derived from an EMBL/GenBank/DDBJ whole genome shotgun (WGS) entry which is preliminary data.</text>
</comment>
<gene>
    <name evidence="2" type="ORF">DFH08DRAFT_691473</name>
</gene>
<dbReference type="InterPro" id="IPR026000">
    <property type="entry name" value="Apc5_dom"/>
</dbReference>
<dbReference type="Gene3D" id="1.25.40.10">
    <property type="entry name" value="Tetratricopeptide repeat domain"/>
    <property type="match status" value="2"/>
</dbReference>
<organism evidence="2 3">
    <name type="scientific">Mycena albidolilacea</name>
    <dbReference type="NCBI Taxonomy" id="1033008"/>
    <lineage>
        <taxon>Eukaryota</taxon>
        <taxon>Fungi</taxon>
        <taxon>Dikarya</taxon>
        <taxon>Basidiomycota</taxon>
        <taxon>Agaricomycotina</taxon>
        <taxon>Agaricomycetes</taxon>
        <taxon>Agaricomycetidae</taxon>
        <taxon>Agaricales</taxon>
        <taxon>Marasmiineae</taxon>
        <taxon>Mycenaceae</taxon>
        <taxon>Mycena</taxon>
    </lineage>
</organism>
<dbReference type="EMBL" id="JARIHO010000010">
    <property type="protein sequence ID" value="KAJ7354536.1"/>
    <property type="molecule type" value="Genomic_DNA"/>
</dbReference>
<dbReference type="InterPro" id="IPR011990">
    <property type="entry name" value="TPR-like_helical_dom_sf"/>
</dbReference>